<organism evidence="2 3">
    <name type="scientific">Fictibacillus phosphorivorans</name>
    <dbReference type="NCBI Taxonomy" id="1221500"/>
    <lineage>
        <taxon>Bacteria</taxon>
        <taxon>Bacillati</taxon>
        <taxon>Bacillota</taxon>
        <taxon>Bacilli</taxon>
        <taxon>Bacillales</taxon>
        <taxon>Fictibacillaceae</taxon>
        <taxon>Fictibacillus</taxon>
    </lineage>
</organism>
<keyword evidence="1" id="KW-0812">Transmembrane</keyword>
<name>A0A163PT83_9BACL</name>
<evidence type="ECO:0000313" key="3">
    <source>
        <dbReference type="Proteomes" id="UP000076567"/>
    </source>
</evidence>
<proteinExistence type="predicted"/>
<comment type="caution">
    <text evidence="2">The sequence shown here is derived from an EMBL/GenBank/DDBJ whole genome shotgun (WGS) entry which is preliminary data.</text>
</comment>
<accession>A0A163PT83</accession>
<reference evidence="3" key="1">
    <citation type="submission" date="2016-01" db="EMBL/GenBank/DDBJ databases">
        <title>Draft genome of Chromobacterium sp. F49.</title>
        <authorList>
            <person name="Hong K.W."/>
        </authorList>
    </citation>
    <scope>NUCLEOTIDE SEQUENCE [LARGE SCALE GENOMIC DNA]</scope>
    <source>
        <strain evidence="3">P7IIIA</strain>
    </source>
</reference>
<protein>
    <submittedName>
        <fullName evidence="2">Uncharacterized protein</fullName>
    </submittedName>
</protein>
<dbReference type="Proteomes" id="UP000076567">
    <property type="component" value="Unassembled WGS sequence"/>
</dbReference>
<feature type="transmembrane region" description="Helical" evidence="1">
    <location>
        <begin position="71"/>
        <end position="92"/>
    </location>
</feature>
<evidence type="ECO:0000256" key="1">
    <source>
        <dbReference type="SAM" id="Phobius"/>
    </source>
</evidence>
<keyword evidence="1" id="KW-1133">Transmembrane helix</keyword>
<gene>
    <name evidence="2" type="ORF">AWM68_13395</name>
</gene>
<evidence type="ECO:0000313" key="2">
    <source>
        <dbReference type="EMBL" id="KZE64095.1"/>
    </source>
</evidence>
<keyword evidence="1" id="KW-0472">Membrane</keyword>
<dbReference type="EMBL" id="LRFC01000038">
    <property type="protein sequence ID" value="KZE64095.1"/>
    <property type="molecule type" value="Genomic_DNA"/>
</dbReference>
<sequence>MNMHTFGVSQFVFTVRVLLFITRSRRKAEVARTTRTRAPQNDYLNLKIIIKNEKLASKSHFLYLLSQLRYFFLRFIWLLLLLLCIMECYLNLDDYMRITIRT</sequence>
<keyword evidence="3" id="KW-1185">Reference proteome</keyword>
<dbReference type="AlphaFoldDB" id="A0A163PT83"/>